<evidence type="ECO:0000313" key="2">
    <source>
        <dbReference type="Proteomes" id="UP000005237"/>
    </source>
</evidence>
<reference evidence="1" key="2">
    <citation type="submission" date="2022-06" db="UniProtKB">
        <authorList>
            <consortium name="EnsemblMetazoa"/>
        </authorList>
    </citation>
    <scope>IDENTIFICATION</scope>
    <source>
        <strain evidence="1">DF5081</strain>
    </source>
</reference>
<name>A0A8R1ERJ0_CAEJA</name>
<organism evidence="1 2">
    <name type="scientific">Caenorhabditis japonica</name>
    <dbReference type="NCBI Taxonomy" id="281687"/>
    <lineage>
        <taxon>Eukaryota</taxon>
        <taxon>Metazoa</taxon>
        <taxon>Ecdysozoa</taxon>
        <taxon>Nematoda</taxon>
        <taxon>Chromadorea</taxon>
        <taxon>Rhabditida</taxon>
        <taxon>Rhabditina</taxon>
        <taxon>Rhabditomorpha</taxon>
        <taxon>Rhabditoidea</taxon>
        <taxon>Rhabditidae</taxon>
        <taxon>Peloderinae</taxon>
        <taxon>Caenorhabditis</taxon>
    </lineage>
</organism>
<keyword evidence="2" id="KW-1185">Reference proteome</keyword>
<protein>
    <submittedName>
        <fullName evidence="1">Uncharacterized protein</fullName>
    </submittedName>
</protein>
<reference evidence="2" key="1">
    <citation type="submission" date="2010-08" db="EMBL/GenBank/DDBJ databases">
        <authorList>
            <consortium name="Caenorhabditis japonica Sequencing Consortium"/>
            <person name="Wilson R.K."/>
        </authorList>
    </citation>
    <scope>NUCLEOTIDE SEQUENCE [LARGE SCALE GENOMIC DNA]</scope>
    <source>
        <strain evidence="2">DF5081</strain>
    </source>
</reference>
<evidence type="ECO:0000313" key="1">
    <source>
        <dbReference type="EnsemblMetazoa" id="CJA40615.1"/>
    </source>
</evidence>
<accession>A0A8R1ERJ0</accession>
<sequence length="53" mass="5884">MIGGVGHVERQTIRNGEMSTRAICCNGFDENGAHRAVVRQIVVLERVKIGEEF</sequence>
<dbReference type="AlphaFoldDB" id="A0A8R1ERJ0"/>
<dbReference type="Proteomes" id="UP000005237">
    <property type="component" value="Unassembled WGS sequence"/>
</dbReference>
<dbReference type="EnsemblMetazoa" id="CJA40615.1">
    <property type="protein sequence ID" value="CJA40615.1"/>
    <property type="gene ID" value="WBGene00216463"/>
</dbReference>
<proteinExistence type="predicted"/>